<dbReference type="HOGENOM" id="CLU_2692352_0_0_1"/>
<accession>U5GUV2</accession>
<reference evidence="1 2" key="1">
    <citation type="journal article" date="2006" name="Science">
        <title>The genome of black cottonwood, Populus trichocarpa (Torr. &amp; Gray).</title>
        <authorList>
            <person name="Tuskan G.A."/>
            <person name="Difazio S."/>
            <person name="Jansson S."/>
            <person name="Bohlmann J."/>
            <person name="Grigoriev I."/>
            <person name="Hellsten U."/>
            <person name="Putnam N."/>
            <person name="Ralph S."/>
            <person name="Rombauts S."/>
            <person name="Salamov A."/>
            <person name="Schein J."/>
            <person name="Sterck L."/>
            <person name="Aerts A."/>
            <person name="Bhalerao R.R."/>
            <person name="Bhalerao R.P."/>
            <person name="Blaudez D."/>
            <person name="Boerjan W."/>
            <person name="Brun A."/>
            <person name="Brunner A."/>
            <person name="Busov V."/>
            <person name="Campbell M."/>
            <person name="Carlson J."/>
            <person name="Chalot M."/>
            <person name="Chapman J."/>
            <person name="Chen G.L."/>
            <person name="Cooper D."/>
            <person name="Coutinho P.M."/>
            <person name="Couturier J."/>
            <person name="Covert S."/>
            <person name="Cronk Q."/>
            <person name="Cunningham R."/>
            <person name="Davis J."/>
            <person name="Degroeve S."/>
            <person name="Dejardin A."/>
            <person name="Depamphilis C."/>
            <person name="Detter J."/>
            <person name="Dirks B."/>
            <person name="Dubchak I."/>
            <person name="Duplessis S."/>
            <person name="Ehlting J."/>
            <person name="Ellis B."/>
            <person name="Gendler K."/>
            <person name="Goodstein D."/>
            <person name="Gribskov M."/>
            <person name="Grimwood J."/>
            <person name="Groover A."/>
            <person name="Gunter L."/>
            <person name="Hamberger B."/>
            <person name="Heinze B."/>
            <person name="Helariutta Y."/>
            <person name="Henrissat B."/>
            <person name="Holligan D."/>
            <person name="Holt R."/>
            <person name="Huang W."/>
            <person name="Islam-Faridi N."/>
            <person name="Jones S."/>
            <person name="Jones-Rhoades M."/>
            <person name="Jorgensen R."/>
            <person name="Joshi C."/>
            <person name="Kangasjarvi J."/>
            <person name="Karlsson J."/>
            <person name="Kelleher C."/>
            <person name="Kirkpatrick R."/>
            <person name="Kirst M."/>
            <person name="Kohler A."/>
            <person name="Kalluri U."/>
            <person name="Larimer F."/>
            <person name="Leebens-Mack J."/>
            <person name="Leple J.C."/>
            <person name="Locascio P."/>
            <person name="Lou Y."/>
            <person name="Lucas S."/>
            <person name="Martin F."/>
            <person name="Montanini B."/>
            <person name="Napoli C."/>
            <person name="Nelson D.R."/>
            <person name="Nelson C."/>
            <person name="Nieminen K."/>
            <person name="Nilsson O."/>
            <person name="Pereda V."/>
            <person name="Peter G."/>
            <person name="Philippe R."/>
            <person name="Pilate G."/>
            <person name="Poliakov A."/>
            <person name="Razumovskaya J."/>
            <person name="Richardson P."/>
            <person name="Rinaldi C."/>
            <person name="Ritland K."/>
            <person name="Rouze P."/>
            <person name="Ryaboy D."/>
            <person name="Schmutz J."/>
            <person name="Schrader J."/>
            <person name="Segerman B."/>
            <person name="Shin H."/>
            <person name="Siddiqui A."/>
            <person name="Sterky F."/>
            <person name="Terry A."/>
            <person name="Tsai C.J."/>
            <person name="Uberbacher E."/>
            <person name="Unneberg P."/>
            <person name="Vahala J."/>
            <person name="Wall K."/>
            <person name="Wessler S."/>
            <person name="Yang G."/>
            <person name="Yin T."/>
            <person name="Douglas C."/>
            <person name="Marra M."/>
            <person name="Sandberg G."/>
            <person name="Van de Peer Y."/>
            <person name="Rokhsar D."/>
        </authorList>
    </citation>
    <scope>NUCLEOTIDE SEQUENCE [LARGE SCALE GENOMIC DNA]</scope>
    <source>
        <strain evidence="2">cv. Nisqually</strain>
    </source>
</reference>
<organism evidence="1 2">
    <name type="scientific">Populus trichocarpa</name>
    <name type="common">Western balsam poplar</name>
    <name type="synonym">Populus balsamifera subsp. trichocarpa</name>
    <dbReference type="NCBI Taxonomy" id="3694"/>
    <lineage>
        <taxon>Eukaryota</taxon>
        <taxon>Viridiplantae</taxon>
        <taxon>Streptophyta</taxon>
        <taxon>Embryophyta</taxon>
        <taxon>Tracheophyta</taxon>
        <taxon>Spermatophyta</taxon>
        <taxon>Magnoliopsida</taxon>
        <taxon>eudicotyledons</taxon>
        <taxon>Gunneridae</taxon>
        <taxon>Pentapetalae</taxon>
        <taxon>rosids</taxon>
        <taxon>fabids</taxon>
        <taxon>Malpighiales</taxon>
        <taxon>Salicaceae</taxon>
        <taxon>Saliceae</taxon>
        <taxon>Populus</taxon>
    </lineage>
</organism>
<proteinExistence type="predicted"/>
<protein>
    <submittedName>
        <fullName evidence="1">Uncharacterized protein</fullName>
    </submittedName>
</protein>
<evidence type="ECO:0000313" key="2">
    <source>
        <dbReference type="Proteomes" id="UP000006729"/>
    </source>
</evidence>
<dbReference type="AlphaFoldDB" id="U5GUV2"/>
<dbReference type="EMBL" id="CM009290">
    <property type="protein sequence ID" value="PNT60349.1"/>
    <property type="molecule type" value="Genomic_DNA"/>
</dbReference>
<keyword evidence="2" id="KW-1185">Reference proteome</keyword>
<gene>
    <name evidence="1" type="ORF">POPTR_001G468000</name>
</gene>
<evidence type="ECO:0000313" key="1">
    <source>
        <dbReference type="EMBL" id="PNT60349.1"/>
    </source>
</evidence>
<sequence>MSTRVKRSAQHRLSSLDKAMSDHSLCQVDIFLLYLSSRTLKALCGKGKALASSAALLPPKFEDIDANIYICLSH</sequence>
<dbReference type="InParanoid" id="U5GUV2"/>
<name>U5GUV2_POPTR</name>
<dbReference type="Proteomes" id="UP000006729">
    <property type="component" value="Chromosome 1"/>
</dbReference>